<evidence type="ECO:0000313" key="3">
    <source>
        <dbReference type="EMBL" id="KAK1732586.1"/>
    </source>
</evidence>
<evidence type="ECO:0000256" key="1">
    <source>
        <dbReference type="SAM" id="Phobius"/>
    </source>
</evidence>
<feature type="transmembrane region" description="Helical" evidence="1">
    <location>
        <begin position="178"/>
        <end position="200"/>
    </location>
</feature>
<keyword evidence="1" id="KW-1133">Transmembrane helix</keyword>
<feature type="signal peptide" evidence="2">
    <location>
        <begin position="1"/>
        <end position="22"/>
    </location>
</feature>
<dbReference type="PANTHER" id="PTHR35302">
    <property type="match status" value="1"/>
</dbReference>
<protein>
    <submittedName>
        <fullName evidence="3">Cofactor assembly of complex C subunit B</fullName>
    </submittedName>
</protein>
<comment type="caution">
    <text evidence="3">The sequence shown here is derived from an EMBL/GenBank/DDBJ whole genome shotgun (WGS) entry which is preliminary data.</text>
</comment>
<feature type="chain" id="PRO_5042442418" evidence="2">
    <location>
        <begin position="23"/>
        <end position="283"/>
    </location>
</feature>
<sequence length="283" mass="30784">MKSSIASALLCILATSATSCTAFAPVAKSTASSRTAQKLSVNDFSLLISDAADAVLSTASDVVDTVASTDVAAVAEESSKSFEPTGFNPTYSKASYYTTLALYVASFPGLWSQIKRSTKAKVKRKTYVSDGEMAKEGKELRQQAGEIMAYMKANNYEVAEAGETITFKGLVARSTSQAFFLVFCTAIGMASLALVLQIQFQDLELPLIGTPNWFLLTLVSPYAGIYYWQSGDRIDDMKVKLATNDDETLNEITIEGNDEEIDRMWRTLELREKGMVKVEGILG</sequence>
<keyword evidence="5" id="KW-1185">Reference proteome</keyword>
<feature type="transmembrane region" description="Helical" evidence="1">
    <location>
        <begin position="212"/>
        <end position="228"/>
    </location>
</feature>
<feature type="transmembrane region" description="Helical" evidence="1">
    <location>
        <begin position="94"/>
        <end position="114"/>
    </location>
</feature>
<dbReference type="PROSITE" id="PS51257">
    <property type="entry name" value="PROKAR_LIPOPROTEIN"/>
    <property type="match status" value="1"/>
</dbReference>
<dbReference type="Pfam" id="PF12046">
    <property type="entry name" value="CCB1"/>
    <property type="match status" value="1"/>
</dbReference>
<dbReference type="Proteomes" id="UP001224775">
    <property type="component" value="Unassembled WGS sequence"/>
</dbReference>
<evidence type="ECO:0000313" key="5">
    <source>
        <dbReference type="Proteomes" id="UP001224775"/>
    </source>
</evidence>
<dbReference type="InterPro" id="IPR021919">
    <property type="entry name" value="CCB1"/>
</dbReference>
<keyword evidence="1" id="KW-0472">Membrane</keyword>
<gene>
    <name evidence="4" type="ORF">QTG54_016004</name>
    <name evidence="3" type="ORF">QTG54_016727</name>
</gene>
<dbReference type="EMBL" id="JATAAI010000063">
    <property type="protein sequence ID" value="KAK1732586.1"/>
    <property type="molecule type" value="Genomic_DNA"/>
</dbReference>
<reference evidence="3" key="1">
    <citation type="submission" date="2023-06" db="EMBL/GenBank/DDBJ databases">
        <title>Survivors Of The Sea: Transcriptome response of Skeletonema marinoi to long-term dormancy.</title>
        <authorList>
            <person name="Pinder M.I.M."/>
            <person name="Kourtchenko O."/>
            <person name="Robertson E.K."/>
            <person name="Larsson T."/>
            <person name="Maumus F."/>
            <person name="Osuna-Cruz C.M."/>
            <person name="Vancaester E."/>
            <person name="Stenow R."/>
            <person name="Vandepoele K."/>
            <person name="Ploug H."/>
            <person name="Bruchert V."/>
            <person name="Godhe A."/>
            <person name="Topel M."/>
        </authorList>
    </citation>
    <scope>NUCLEOTIDE SEQUENCE</scope>
    <source>
        <strain evidence="3">R05AC</strain>
    </source>
</reference>
<dbReference type="EMBL" id="JATAAI010000051">
    <property type="protein sequence ID" value="KAK1733287.1"/>
    <property type="molecule type" value="Genomic_DNA"/>
</dbReference>
<keyword evidence="1" id="KW-0812">Transmembrane</keyword>
<dbReference type="PANTHER" id="PTHR35302:SF1">
    <property type="entry name" value="PROTEIN COFACTOR ASSEMBLY OF COMPLEX C SUBUNIT B CCB1, CHLOROPLASTIC"/>
    <property type="match status" value="1"/>
</dbReference>
<name>A0AAD8XSI3_9STRA</name>
<evidence type="ECO:0000256" key="2">
    <source>
        <dbReference type="SAM" id="SignalP"/>
    </source>
</evidence>
<organism evidence="3 5">
    <name type="scientific">Skeletonema marinoi</name>
    <dbReference type="NCBI Taxonomy" id="267567"/>
    <lineage>
        <taxon>Eukaryota</taxon>
        <taxon>Sar</taxon>
        <taxon>Stramenopiles</taxon>
        <taxon>Ochrophyta</taxon>
        <taxon>Bacillariophyta</taxon>
        <taxon>Coscinodiscophyceae</taxon>
        <taxon>Thalassiosirophycidae</taxon>
        <taxon>Thalassiosirales</taxon>
        <taxon>Skeletonemataceae</taxon>
        <taxon>Skeletonema</taxon>
        <taxon>Skeletonema marinoi-dohrnii complex</taxon>
    </lineage>
</organism>
<keyword evidence="2" id="KW-0732">Signal</keyword>
<dbReference type="AlphaFoldDB" id="A0AAD8XSI3"/>
<proteinExistence type="predicted"/>
<evidence type="ECO:0000313" key="4">
    <source>
        <dbReference type="EMBL" id="KAK1733287.1"/>
    </source>
</evidence>
<accession>A0AAD8XSI3</accession>